<name>A0A395M8Y1_9HYPO</name>
<sequence length="134" mass="15144">MAVRRRLALVFGSNFPPAHHVDPQYVGTVNPGIDGAVTCKAIIIKLLQPTKDLLILKVKGREDVFPQSGDPCDIKIENATVTATIEDHEAAFHEMYRTLRRSLLEADTLEHFNDNCFQLLRRPLEDSEFEISSR</sequence>
<keyword evidence="2" id="KW-1185">Reference proteome</keyword>
<dbReference type="AlphaFoldDB" id="A0A395M8Y1"/>
<proteinExistence type="predicted"/>
<reference evidence="1 2" key="1">
    <citation type="journal article" date="2018" name="PLoS Pathog.">
        <title>Evolution of structural diversity of trichothecenes, a family of toxins produced by plant pathogenic and entomopathogenic fungi.</title>
        <authorList>
            <person name="Proctor R.H."/>
            <person name="McCormick S.P."/>
            <person name="Kim H.S."/>
            <person name="Cardoza R.E."/>
            <person name="Stanley A.M."/>
            <person name="Lindo L."/>
            <person name="Kelly A."/>
            <person name="Brown D.W."/>
            <person name="Lee T."/>
            <person name="Vaughan M.M."/>
            <person name="Alexander N.J."/>
            <person name="Busman M."/>
            <person name="Gutierrez S."/>
        </authorList>
    </citation>
    <scope>NUCLEOTIDE SEQUENCE [LARGE SCALE GENOMIC DNA]</scope>
    <source>
        <strain evidence="1 2">NRRL 13405</strain>
    </source>
</reference>
<evidence type="ECO:0000313" key="1">
    <source>
        <dbReference type="EMBL" id="RFN44377.1"/>
    </source>
</evidence>
<accession>A0A395M8Y1</accession>
<dbReference type="EMBL" id="PXXK01000441">
    <property type="protein sequence ID" value="RFN44377.1"/>
    <property type="molecule type" value="Genomic_DNA"/>
</dbReference>
<comment type="caution">
    <text evidence="1">The sequence shown here is derived from an EMBL/GenBank/DDBJ whole genome shotgun (WGS) entry which is preliminary data.</text>
</comment>
<evidence type="ECO:0000313" key="2">
    <source>
        <dbReference type="Proteomes" id="UP000265631"/>
    </source>
</evidence>
<protein>
    <submittedName>
        <fullName evidence="1">Uncharacterized protein</fullName>
    </submittedName>
</protein>
<organism evidence="1 2">
    <name type="scientific">Fusarium flagelliforme</name>
    <dbReference type="NCBI Taxonomy" id="2675880"/>
    <lineage>
        <taxon>Eukaryota</taxon>
        <taxon>Fungi</taxon>
        <taxon>Dikarya</taxon>
        <taxon>Ascomycota</taxon>
        <taxon>Pezizomycotina</taxon>
        <taxon>Sordariomycetes</taxon>
        <taxon>Hypocreomycetidae</taxon>
        <taxon>Hypocreales</taxon>
        <taxon>Nectriaceae</taxon>
        <taxon>Fusarium</taxon>
        <taxon>Fusarium incarnatum-equiseti species complex</taxon>
    </lineage>
</organism>
<dbReference type="Proteomes" id="UP000265631">
    <property type="component" value="Unassembled WGS sequence"/>
</dbReference>
<gene>
    <name evidence="1" type="ORF">FIE12Z_11419</name>
</gene>